<comment type="caution">
    <text evidence="1">The sequence shown here is derived from an EMBL/GenBank/DDBJ whole genome shotgun (WGS) entry which is preliminary data.</text>
</comment>
<organism evidence="1 2">
    <name type="scientific">Kineococcus gynurae</name>
    <dbReference type="NCBI Taxonomy" id="452979"/>
    <lineage>
        <taxon>Bacteria</taxon>
        <taxon>Bacillati</taxon>
        <taxon>Actinomycetota</taxon>
        <taxon>Actinomycetes</taxon>
        <taxon>Kineosporiales</taxon>
        <taxon>Kineosporiaceae</taxon>
        <taxon>Kineococcus</taxon>
    </lineage>
</organism>
<keyword evidence="2" id="KW-1185">Reference proteome</keyword>
<evidence type="ECO:0008006" key="3">
    <source>
        <dbReference type="Google" id="ProtNLM"/>
    </source>
</evidence>
<dbReference type="RefSeq" id="WP_380136131.1">
    <property type="nucleotide sequence ID" value="NZ_JBHLUI010000006.1"/>
</dbReference>
<reference evidence="1 2" key="1">
    <citation type="submission" date="2024-09" db="EMBL/GenBank/DDBJ databases">
        <authorList>
            <person name="Sun Q."/>
            <person name="Mori K."/>
        </authorList>
    </citation>
    <scope>NUCLEOTIDE SEQUENCE [LARGE SCALE GENOMIC DNA]</scope>
    <source>
        <strain evidence="1 2">TISTR 1856</strain>
    </source>
</reference>
<dbReference type="Proteomes" id="UP001589748">
    <property type="component" value="Unassembled WGS sequence"/>
</dbReference>
<dbReference type="EMBL" id="JBHMDM010000001">
    <property type="protein sequence ID" value="MFB9375572.1"/>
    <property type="molecule type" value="Genomic_DNA"/>
</dbReference>
<evidence type="ECO:0000313" key="2">
    <source>
        <dbReference type="Proteomes" id="UP001589748"/>
    </source>
</evidence>
<gene>
    <name evidence="1" type="ORF">ACFFVI_01190</name>
</gene>
<protein>
    <recommendedName>
        <fullName evidence="3">Heavy metal transporter</fullName>
    </recommendedName>
</protein>
<sequence length="290" mass="30633">MQRTRRIVAVGALALVGAGLLTWLTRDEPGPLTRERCSATVEGESTSMSPEQARNAATIVGLSVRRGLPARAATIAIATAVQESDLRNLDYGDRDSLGLFQQRPSQGWGSEAQVQDPVYATTKFYDGLEKVPGYRDLEVTDAAQRVQRSGFPLAYGDHEAEGRLVASTLTGYTAAGFTCRLHPAEDGGSGDDETLAPRAAALAEAAQVEVTTAGPRVVPGVDGRGVEFRPGGEEAPRLAWALAGWSVASAKTFDVVEVDVEGNRWTRASGEWRPTATGVPAGAVQIRTAG</sequence>
<evidence type="ECO:0000313" key="1">
    <source>
        <dbReference type="EMBL" id="MFB9375572.1"/>
    </source>
</evidence>
<name>A0ABV5LNC0_9ACTN</name>
<accession>A0ABV5LNC0</accession>
<proteinExistence type="predicted"/>